<feature type="region of interest" description="Disordered" evidence="1">
    <location>
        <begin position="18"/>
        <end position="50"/>
    </location>
</feature>
<organism evidence="4 5">
    <name type="scientific">Antrihabitans cavernicola</name>
    <dbReference type="NCBI Taxonomy" id="2495913"/>
    <lineage>
        <taxon>Bacteria</taxon>
        <taxon>Bacillati</taxon>
        <taxon>Actinomycetota</taxon>
        <taxon>Actinomycetes</taxon>
        <taxon>Mycobacteriales</taxon>
        <taxon>Nocardiaceae</taxon>
        <taxon>Antrihabitans</taxon>
    </lineage>
</organism>
<dbReference type="SUPFAM" id="SSF56601">
    <property type="entry name" value="beta-lactamase/transpeptidase-like"/>
    <property type="match status" value="1"/>
</dbReference>
<feature type="compositionally biased region" description="Low complexity" evidence="1">
    <location>
        <begin position="18"/>
        <end position="46"/>
    </location>
</feature>
<evidence type="ECO:0000259" key="2">
    <source>
        <dbReference type="Pfam" id="PF00144"/>
    </source>
</evidence>
<accession>A0A5A7SGR4</accession>
<reference evidence="4 5" key="1">
    <citation type="submission" date="2019-07" db="EMBL/GenBank/DDBJ databases">
        <title>Rhodococcus cavernicolus sp. nov., isolated from a cave.</title>
        <authorList>
            <person name="Lee S.D."/>
        </authorList>
    </citation>
    <scope>NUCLEOTIDE SEQUENCE [LARGE SCALE GENOMIC DNA]</scope>
    <source>
        <strain evidence="4 5">C1-24</strain>
    </source>
</reference>
<dbReference type="InterPro" id="IPR001466">
    <property type="entry name" value="Beta-lactam-related"/>
</dbReference>
<dbReference type="Gene3D" id="3.40.710.10">
    <property type="entry name" value="DD-peptidase/beta-lactamase superfamily"/>
    <property type="match status" value="1"/>
</dbReference>
<feature type="domain" description="Peptidase S12 Pab87-related C-terminal" evidence="3">
    <location>
        <begin position="441"/>
        <end position="515"/>
    </location>
</feature>
<dbReference type="PANTHER" id="PTHR46825:SF15">
    <property type="entry name" value="BETA-LACTAMASE-RELATED DOMAIN-CONTAINING PROTEIN"/>
    <property type="match status" value="1"/>
</dbReference>
<protein>
    <submittedName>
        <fullName evidence="4">Serine hydrolase</fullName>
    </submittedName>
</protein>
<dbReference type="InterPro" id="IPR021860">
    <property type="entry name" value="Peptidase_S12_Pab87-rel_C"/>
</dbReference>
<dbReference type="Pfam" id="PF00144">
    <property type="entry name" value="Beta-lactamase"/>
    <property type="match status" value="1"/>
</dbReference>
<sequence>MSVAAAVSIVALIGGCTASTSDDSSSGSSSAAAPSGSSAESSPQQSPGQVAGVALPENAVDNAIGKLDGLADSLMKESGIPGMAVAVVHGGKTVYAKGFGVRDIGKPDKVDADTVFQLASVSKSVGSTVIAHQVGTGAIDWDTPLVSKLPWFALDDPTVTPKVTIADMYAHRSGLPDHAGDKLEELGYDRRQVLERLRLVPLDPFRITYHYTNFGVTAGAEATAASAGTDWETLSQQAIYGPLGMSSTSSRFADFEAKPDHAVGHVKVGDKYVAQPAQSQRQPDAQSPAGGVSSSVDDMSHWLAMLLADGKYDGKEIVKPDALLPAVTAEIVSSPAGTPDSRSGYYGYGFNVSITSAGRAQYSHSGAFALGAGTNFVVLPSADVAIIALTNAAPTGVPETLTAEFSDLVQFGEVRQDWRTLYKNAFAAESNPTGSLIGKTPPPNAAAAQPNATYVGTYNSDYWGPAVVSEKDGKLVLGLGPKGQSYPLTHWDGDTFTFTLNSENAPPGSISKATFAGNALTVEYLDDDGLGRFTR</sequence>
<proteinExistence type="predicted"/>
<evidence type="ECO:0000313" key="5">
    <source>
        <dbReference type="Proteomes" id="UP000322244"/>
    </source>
</evidence>
<gene>
    <name evidence="4" type="ORF">FOY51_04895</name>
</gene>
<evidence type="ECO:0000313" key="4">
    <source>
        <dbReference type="EMBL" id="KAA0024342.1"/>
    </source>
</evidence>
<dbReference type="PANTHER" id="PTHR46825">
    <property type="entry name" value="D-ALANYL-D-ALANINE-CARBOXYPEPTIDASE/ENDOPEPTIDASE AMPH"/>
    <property type="match status" value="1"/>
</dbReference>
<dbReference type="Pfam" id="PF11954">
    <property type="entry name" value="DUF3471"/>
    <property type="match status" value="1"/>
</dbReference>
<evidence type="ECO:0000259" key="3">
    <source>
        <dbReference type="Pfam" id="PF11954"/>
    </source>
</evidence>
<evidence type="ECO:0000256" key="1">
    <source>
        <dbReference type="SAM" id="MobiDB-lite"/>
    </source>
</evidence>
<feature type="domain" description="Beta-lactamase-related" evidence="2">
    <location>
        <begin position="68"/>
        <end position="403"/>
    </location>
</feature>
<dbReference type="OrthoDB" id="5377981at2"/>
<comment type="caution">
    <text evidence="4">The sequence shown here is derived from an EMBL/GenBank/DDBJ whole genome shotgun (WGS) entry which is preliminary data.</text>
</comment>
<dbReference type="AlphaFoldDB" id="A0A5A7SGR4"/>
<dbReference type="InterPro" id="IPR012338">
    <property type="entry name" value="Beta-lactam/transpept-like"/>
</dbReference>
<dbReference type="InterPro" id="IPR050491">
    <property type="entry name" value="AmpC-like"/>
</dbReference>
<name>A0A5A7SGR4_9NOCA</name>
<dbReference type="EMBL" id="VLNY01000002">
    <property type="protein sequence ID" value="KAA0024342.1"/>
    <property type="molecule type" value="Genomic_DNA"/>
</dbReference>
<dbReference type="GO" id="GO:0016787">
    <property type="term" value="F:hydrolase activity"/>
    <property type="evidence" value="ECO:0007669"/>
    <property type="project" value="UniProtKB-KW"/>
</dbReference>
<keyword evidence="5" id="KW-1185">Reference proteome</keyword>
<keyword evidence="4" id="KW-0378">Hydrolase</keyword>
<dbReference type="Gene3D" id="2.40.128.600">
    <property type="match status" value="1"/>
</dbReference>
<dbReference type="Proteomes" id="UP000322244">
    <property type="component" value="Unassembled WGS sequence"/>
</dbReference>